<organism evidence="1 2">
    <name type="scientific">Candida boidinii</name>
    <name type="common">Yeast</name>
    <dbReference type="NCBI Taxonomy" id="5477"/>
    <lineage>
        <taxon>Eukaryota</taxon>
        <taxon>Fungi</taxon>
        <taxon>Dikarya</taxon>
        <taxon>Ascomycota</taxon>
        <taxon>Saccharomycotina</taxon>
        <taxon>Pichiomycetes</taxon>
        <taxon>Pichiales</taxon>
        <taxon>Pichiaceae</taxon>
        <taxon>Ogataea</taxon>
        <taxon>Ogataea/Candida clade</taxon>
    </lineage>
</organism>
<name>A0ACB5TZQ8_CANBO</name>
<keyword evidence="2" id="KW-1185">Reference proteome</keyword>
<protein>
    <submittedName>
        <fullName evidence="1">Unnamed protein product</fullName>
    </submittedName>
</protein>
<proteinExistence type="predicted"/>
<dbReference type="Proteomes" id="UP001165101">
    <property type="component" value="Unassembled WGS sequence"/>
</dbReference>
<reference evidence="1" key="1">
    <citation type="submission" date="2023-04" db="EMBL/GenBank/DDBJ databases">
        <title>Candida boidinii NBRC 1967.</title>
        <authorList>
            <person name="Ichikawa N."/>
            <person name="Sato H."/>
            <person name="Tonouchi N."/>
        </authorList>
    </citation>
    <scope>NUCLEOTIDE SEQUENCE</scope>
    <source>
        <strain evidence="1">NBRC 1967</strain>
    </source>
</reference>
<comment type="caution">
    <text evidence="1">The sequence shown here is derived from an EMBL/GenBank/DDBJ whole genome shotgun (WGS) entry which is preliminary data.</text>
</comment>
<dbReference type="EMBL" id="BSXV01003361">
    <property type="protein sequence ID" value="GME98172.1"/>
    <property type="molecule type" value="Genomic_DNA"/>
</dbReference>
<evidence type="ECO:0000313" key="2">
    <source>
        <dbReference type="Proteomes" id="UP001165101"/>
    </source>
</evidence>
<evidence type="ECO:0000313" key="1">
    <source>
        <dbReference type="EMBL" id="GME98172.1"/>
    </source>
</evidence>
<accession>A0ACB5TZQ8</accession>
<gene>
    <name evidence="1" type="ORF">Cboi01_000486000</name>
</gene>
<sequence length="119" mass="14309">MDSEDTSSRYVPDYRKANFKNKNRFQQDEVRRRRETQQVELRKQKREELLTKRRTIGDSNNNITKNDILNDSEGEEEEDANTESIFYSQLQEELPKMMNDVSSNDLERQIESTIKFRQI</sequence>